<dbReference type="PANTHER" id="PTHR10352">
    <property type="entry name" value="EUKARYOTIC TRANSLATION INITIATION FACTOR 3 SUBUNIT G"/>
    <property type="match status" value="1"/>
</dbReference>
<proteinExistence type="predicted"/>
<dbReference type="Pfam" id="PF00076">
    <property type="entry name" value="RRM_1"/>
    <property type="match status" value="3"/>
</dbReference>
<evidence type="ECO:0000256" key="3">
    <source>
        <dbReference type="ARBA" id="ARBA00022884"/>
    </source>
</evidence>
<name>A0AAN9AW93_9CAEN</name>
<keyword evidence="8" id="KW-1185">Reference proteome</keyword>
<dbReference type="GO" id="GO:0003729">
    <property type="term" value="F:mRNA binding"/>
    <property type="evidence" value="ECO:0007669"/>
    <property type="project" value="UniProtKB-ARBA"/>
</dbReference>
<keyword evidence="2" id="KW-0677">Repeat</keyword>
<dbReference type="Gene3D" id="3.30.70.330">
    <property type="match status" value="3"/>
</dbReference>
<evidence type="ECO:0000256" key="1">
    <source>
        <dbReference type="ARBA" id="ARBA00004123"/>
    </source>
</evidence>
<evidence type="ECO:0000256" key="2">
    <source>
        <dbReference type="ARBA" id="ARBA00022737"/>
    </source>
</evidence>
<dbReference type="GO" id="GO:0009967">
    <property type="term" value="P:positive regulation of signal transduction"/>
    <property type="evidence" value="ECO:0007669"/>
    <property type="project" value="UniProtKB-ARBA"/>
</dbReference>
<dbReference type="EMBL" id="JBAMIC010000018">
    <property type="protein sequence ID" value="KAK7094575.1"/>
    <property type="molecule type" value="Genomic_DNA"/>
</dbReference>
<dbReference type="AlphaFoldDB" id="A0AAN9AW93"/>
<dbReference type="InterPro" id="IPR035979">
    <property type="entry name" value="RBD_domain_sf"/>
</dbReference>
<accession>A0AAN9AW93</accession>
<dbReference type="SUPFAM" id="SSF54928">
    <property type="entry name" value="RNA-binding domain, RBD"/>
    <property type="match status" value="2"/>
</dbReference>
<dbReference type="InterPro" id="IPR000504">
    <property type="entry name" value="RRM_dom"/>
</dbReference>
<dbReference type="Proteomes" id="UP001374579">
    <property type="component" value="Unassembled WGS sequence"/>
</dbReference>
<dbReference type="GO" id="GO:0005634">
    <property type="term" value="C:nucleus"/>
    <property type="evidence" value="ECO:0007669"/>
    <property type="project" value="UniProtKB-SubCell"/>
</dbReference>
<dbReference type="SMART" id="SM00360">
    <property type="entry name" value="RRM"/>
    <property type="match status" value="3"/>
</dbReference>
<evidence type="ECO:0000313" key="8">
    <source>
        <dbReference type="Proteomes" id="UP001374579"/>
    </source>
</evidence>
<dbReference type="InterPro" id="IPR012677">
    <property type="entry name" value="Nucleotide-bd_a/b_plait_sf"/>
</dbReference>
<dbReference type="PROSITE" id="PS50102">
    <property type="entry name" value="RRM"/>
    <property type="match status" value="3"/>
</dbReference>
<comment type="caution">
    <text evidence="7">The sequence shown here is derived from an EMBL/GenBank/DDBJ whole genome shotgun (WGS) entry which is preliminary data.</text>
</comment>
<dbReference type="GO" id="GO:0010629">
    <property type="term" value="P:negative regulation of gene expression"/>
    <property type="evidence" value="ECO:0007669"/>
    <property type="project" value="UniProtKB-ARBA"/>
</dbReference>
<gene>
    <name evidence="7" type="ORF">V1264_006109</name>
</gene>
<organism evidence="7 8">
    <name type="scientific">Littorina saxatilis</name>
    <dbReference type="NCBI Taxonomy" id="31220"/>
    <lineage>
        <taxon>Eukaryota</taxon>
        <taxon>Metazoa</taxon>
        <taxon>Spiralia</taxon>
        <taxon>Lophotrochozoa</taxon>
        <taxon>Mollusca</taxon>
        <taxon>Gastropoda</taxon>
        <taxon>Caenogastropoda</taxon>
        <taxon>Littorinimorpha</taxon>
        <taxon>Littorinoidea</taxon>
        <taxon>Littorinidae</taxon>
        <taxon>Littorina</taxon>
    </lineage>
</organism>
<dbReference type="PRINTS" id="PR00961">
    <property type="entry name" value="HUDSXLRNA"/>
</dbReference>
<keyword evidence="3 5" id="KW-0694">RNA-binding</keyword>
<dbReference type="GO" id="GO:1990904">
    <property type="term" value="C:ribonucleoprotein complex"/>
    <property type="evidence" value="ECO:0007669"/>
    <property type="project" value="InterPro"/>
</dbReference>
<protein>
    <recommendedName>
        <fullName evidence="6">RRM domain-containing protein</fullName>
    </recommendedName>
</protein>
<feature type="domain" description="RRM" evidence="6">
    <location>
        <begin position="15"/>
        <end position="93"/>
    </location>
</feature>
<dbReference type="GO" id="GO:0005737">
    <property type="term" value="C:cytoplasm"/>
    <property type="evidence" value="ECO:0007669"/>
    <property type="project" value="UniProtKB-ARBA"/>
</dbReference>
<feature type="domain" description="RRM" evidence="6">
    <location>
        <begin position="237"/>
        <end position="314"/>
    </location>
</feature>
<dbReference type="FunFam" id="3.30.70.330:FF:000383">
    <property type="entry name" value="Sex lethal, isoform D"/>
    <property type="match status" value="1"/>
</dbReference>
<keyword evidence="4" id="KW-0539">Nucleus</keyword>
<evidence type="ECO:0000256" key="4">
    <source>
        <dbReference type="ARBA" id="ARBA00023242"/>
    </source>
</evidence>
<evidence type="ECO:0000256" key="5">
    <source>
        <dbReference type="PROSITE-ProRule" id="PRU00176"/>
    </source>
</evidence>
<comment type="subcellular location">
    <subcellularLocation>
        <location evidence="1">Nucleus</location>
    </subcellularLocation>
</comment>
<dbReference type="CDD" id="cd12649">
    <property type="entry name" value="RRM1_SXL"/>
    <property type="match status" value="1"/>
</dbReference>
<dbReference type="FunFam" id="3.30.70.330:FF:000205">
    <property type="entry name" value="Sex lethal, isoform B"/>
    <property type="match status" value="1"/>
</dbReference>
<dbReference type="GO" id="GO:0050686">
    <property type="term" value="P:negative regulation of mRNA processing"/>
    <property type="evidence" value="ECO:0007669"/>
    <property type="project" value="UniProtKB-ARBA"/>
</dbReference>
<evidence type="ECO:0000313" key="7">
    <source>
        <dbReference type="EMBL" id="KAK7094575.1"/>
    </source>
</evidence>
<reference evidence="7 8" key="1">
    <citation type="submission" date="2024-02" db="EMBL/GenBank/DDBJ databases">
        <title>Chromosome-scale genome assembly of the rough periwinkle Littorina saxatilis.</title>
        <authorList>
            <person name="De Jode A."/>
            <person name="Faria R."/>
            <person name="Formenti G."/>
            <person name="Sims Y."/>
            <person name="Smith T.P."/>
            <person name="Tracey A."/>
            <person name="Wood J.M.D."/>
            <person name="Zagrodzka Z.B."/>
            <person name="Johannesson K."/>
            <person name="Butlin R.K."/>
            <person name="Leder E.H."/>
        </authorList>
    </citation>
    <scope>NUCLEOTIDE SEQUENCE [LARGE SCALE GENOMIC DNA]</scope>
    <source>
        <strain evidence="7">Snail1</strain>
        <tissue evidence="7">Muscle</tissue>
    </source>
</reference>
<feature type="domain" description="RRM" evidence="6">
    <location>
        <begin position="101"/>
        <end position="181"/>
    </location>
</feature>
<evidence type="ECO:0000259" key="6">
    <source>
        <dbReference type="PROSITE" id="PS50102"/>
    </source>
</evidence>
<sequence>MDDQTMQGMGEESPTNLIINYLPQTLTDEEYRSMFLSIGPIKSAKIIRDKATGYSYGFGFVDYQHGADADRAIQTLNGLQLQNKRIKVAKARMGGENIKGANLYVRNLPVAWTEEELNKLFEPYGKIIQSRVLVDLQTGVSKRVGFVLYNTRPEADAAIRSLSGTTPEGCTEPILIKFADDNSKKMKPPNVQYVPTPMFPGHGPGPMRNQGNRFRYNPMSGNQYMQNSGLNVNQGGYAIFCYNIGQNATERTLWQLFSPFGTVQKVNVIMEPGKGICKGYGFVTMTNFQEAQNAINHLHGFYFQGRPLQVSFKT</sequence>
<dbReference type="InterPro" id="IPR002343">
    <property type="entry name" value="Hud_Sxl_RNA"/>
</dbReference>